<reference evidence="7 8" key="1">
    <citation type="submission" date="2016-11" db="EMBL/GenBank/DDBJ databases">
        <authorList>
            <person name="Jaros S."/>
            <person name="Januszkiewicz K."/>
            <person name="Wedrychowicz H."/>
        </authorList>
    </citation>
    <scope>NUCLEOTIDE SEQUENCE [LARGE SCALE GENOMIC DNA]</scope>
    <source>
        <strain evidence="7 8">DSM 29431</strain>
    </source>
</reference>
<dbReference type="Pfam" id="PF02775">
    <property type="entry name" value="TPP_enzyme_C"/>
    <property type="match status" value="1"/>
</dbReference>
<evidence type="ECO:0000313" key="8">
    <source>
        <dbReference type="Proteomes" id="UP000184221"/>
    </source>
</evidence>
<feature type="domain" description="Thiamine pyrophosphate enzyme central" evidence="4">
    <location>
        <begin position="192"/>
        <end position="323"/>
    </location>
</feature>
<proteinExistence type="inferred from homology"/>
<dbReference type="InterPro" id="IPR029061">
    <property type="entry name" value="THDP-binding"/>
</dbReference>
<keyword evidence="2 3" id="KW-0786">Thiamine pyrophosphate</keyword>
<accession>A0A1M5MQQ7</accession>
<dbReference type="PANTHER" id="PTHR18968:SF129">
    <property type="entry name" value="ACETOLACTATE SYNTHASE"/>
    <property type="match status" value="1"/>
</dbReference>
<evidence type="ECO:0000259" key="5">
    <source>
        <dbReference type="Pfam" id="PF02775"/>
    </source>
</evidence>
<dbReference type="Pfam" id="PF02776">
    <property type="entry name" value="TPP_enzyme_N"/>
    <property type="match status" value="1"/>
</dbReference>
<dbReference type="CDD" id="cd07035">
    <property type="entry name" value="TPP_PYR_POX_like"/>
    <property type="match status" value="1"/>
</dbReference>
<dbReference type="InterPro" id="IPR011766">
    <property type="entry name" value="TPP_enzyme_TPP-bd"/>
</dbReference>
<dbReference type="AlphaFoldDB" id="A0A1M5MQQ7"/>
<dbReference type="InterPro" id="IPR045229">
    <property type="entry name" value="TPP_enz"/>
</dbReference>
<dbReference type="GO" id="GO:0030976">
    <property type="term" value="F:thiamine pyrophosphate binding"/>
    <property type="evidence" value="ECO:0007669"/>
    <property type="project" value="InterPro"/>
</dbReference>
<evidence type="ECO:0000259" key="6">
    <source>
        <dbReference type="Pfam" id="PF02776"/>
    </source>
</evidence>
<evidence type="ECO:0000259" key="4">
    <source>
        <dbReference type="Pfam" id="PF00205"/>
    </source>
</evidence>
<dbReference type="FunFam" id="3.40.50.970:FF:000007">
    <property type="entry name" value="Acetolactate synthase"/>
    <property type="match status" value="1"/>
</dbReference>
<keyword evidence="8" id="KW-1185">Reference proteome</keyword>
<dbReference type="Gene3D" id="3.40.50.970">
    <property type="match status" value="2"/>
</dbReference>
<dbReference type="Proteomes" id="UP000184221">
    <property type="component" value="Unassembled WGS sequence"/>
</dbReference>
<dbReference type="InterPro" id="IPR012000">
    <property type="entry name" value="Thiamin_PyroP_enz_cen_dom"/>
</dbReference>
<dbReference type="EMBL" id="FQXC01000001">
    <property type="protein sequence ID" value="SHG79113.1"/>
    <property type="molecule type" value="Genomic_DNA"/>
</dbReference>
<dbReference type="SUPFAM" id="SSF52518">
    <property type="entry name" value="Thiamin diphosphate-binding fold (THDP-binding)"/>
    <property type="match status" value="2"/>
</dbReference>
<protein>
    <submittedName>
        <fullName evidence="7">Acetolactate synthase-1/2/3 large subunit</fullName>
    </submittedName>
</protein>
<feature type="domain" description="Thiamine pyrophosphate enzyme TPP-binding" evidence="5">
    <location>
        <begin position="385"/>
        <end position="526"/>
    </location>
</feature>
<evidence type="ECO:0000256" key="3">
    <source>
        <dbReference type="RuleBase" id="RU362132"/>
    </source>
</evidence>
<dbReference type="RefSeq" id="WP_245818933.1">
    <property type="nucleotide sequence ID" value="NZ_FQXC01000001.1"/>
</dbReference>
<organism evidence="7 8">
    <name type="scientific">Marivita hallyeonensis</name>
    <dbReference type="NCBI Taxonomy" id="996342"/>
    <lineage>
        <taxon>Bacteria</taxon>
        <taxon>Pseudomonadati</taxon>
        <taxon>Pseudomonadota</taxon>
        <taxon>Alphaproteobacteria</taxon>
        <taxon>Rhodobacterales</taxon>
        <taxon>Roseobacteraceae</taxon>
        <taxon>Marivita</taxon>
    </lineage>
</organism>
<dbReference type="GO" id="GO:0009097">
    <property type="term" value="P:isoleucine biosynthetic process"/>
    <property type="evidence" value="ECO:0007669"/>
    <property type="project" value="TreeGrafter"/>
</dbReference>
<dbReference type="SUPFAM" id="SSF52467">
    <property type="entry name" value="DHS-like NAD/FAD-binding domain"/>
    <property type="match status" value="1"/>
</dbReference>
<evidence type="ECO:0000256" key="2">
    <source>
        <dbReference type="ARBA" id="ARBA00023052"/>
    </source>
</evidence>
<name>A0A1M5MQQ7_9RHOB</name>
<comment type="similarity">
    <text evidence="1 3">Belongs to the TPP enzyme family.</text>
</comment>
<evidence type="ECO:0000256" key="1">
    <source>
        <dbReference type="ARBA" id="ARBA00007812"/>
    </source>
</evidence>
<feature type="domain" description="Thiamine pyrophosphate enzyme N-terminal TPP-binding" evidence="6">
    <location>
        <begin position="6"/>
        <end position="120"/>
    </location>
</feature>
<dbReference type="NCBIfam" id="NF006187">
    <property type="entry name" value="PRK08322.1"/>
    <property type="match status" value="1"/>
</dbReference>
<sequence>MSNTEMTGAQALVRSLSKLGVTTVYGVPGEETTDLMAAIYESDLEFILCRHEQSAAFMASVYGRLMHKPAACLATLGPGATNLVTGVADAELDHVPLIALTGQGERGRLGRESHQIIDLESLFAPITKFSRHILDVDDIPASAAEAYRLAISEKPGAVHLSLPVDVAKATTSSAFVPVANPVYGTPDDTTLSEAAARLLESERPVIVAGNGVHRANASSALRAFAEATHVPIATTFMGKGVLPVDHPQTLFTVGQPEKDHIDNALEAADLIVAIGFDPIEYPSLELTKGGETPVISIDTLASPVDSGWTVQVQVIGDITAAIEGIQHKLECAVWPENTDFAKTRSSMREAFESGGTETKDGTLIPADICAEITRQLRNEDTVLSGVGLHKLWIARNVHASRPGQVIIPNGLAGMGLALPGAIAAAQIKNSGRVLAVCGDGDMLMNLQEMETASRLGLRLTVMVWEDGGYGLIDEHQEDGGPQYSFNSPNWSDLAHAFGWVHAPVETMAELSEVLTAAHDAEGPTLVTLKVDYAAAGGMPHMTEAA</sequence>
<dbReference type="InterPro" id="IPR012001">
    <property type="entry name" value="Thiamin_PyroP_enz_TPP-bd_dom"/>
</dbReference>
<dbReference type="InterPro" id="IPR029035">
    <property type="entry name" value="DHS-like_NAD/FAD-binding_dom"/>
</dbReference>
<dbReference type="Pfam" id="PF00205">
    <property type="entry name" value="TPP_enzyme_M"/>
    <property type="match status" value="1"/>
</dbReference>
<dbReference type="GO" id="GO:0009099">
    <property type="term" value="P:L-valine biosynthetic process"/>
    <property type="evidence" value="ECO:0007669"/>
    <property type="project" value="TreeGrafter"/>
</dbReference>
<dbReference type="GO" id="GO:0003984">
    <property type="term" value="F:acetolactate synthase activity"/>
    <property type="evidence" value="ECO:0007669"/>
    <property type="project" value="TreeGrafter"/>
</dbReference>
<gene>
    <name evidence="7" type="ORF">SAMN05443551_0595</name>
</gene>
<dbReference type="Gene3D" id="3.40.50.1220">
    <property type="entry name" value="TPP-binding domain"/>
    <property type="match status" value="1"/>
</dbReference>
<dbReference type="GO" id="GO:0000287">
    <property type="term" value="F:magnesium ion binding"/>
    <property type="evidence" value="ECO:0007669"/>
    <property type="project" value="InterPro"/>
</dbReference>
<dbReference type="PANTHER" id="PTHR18968">
    <property type="entry name" value="THIAMINE PYROPHOSPHATE ENZYMES"/>
    <property type="match status" value="1"/>
</dbReference>
<evidence type="ECO:0000313" key="7">
    <source>
        <dbReference type="EMBL" id="SHG79113.1"/>
    </source>
</evidence>
<dbReference type="GO" id="GO:0005948">
    <property type="term" value="C:acetolactate synthase complex"/>
    <property type="evidence" value="ECO:0007669"/>
    <property type="project" value="TreeGrafter"/>
</dbReference>
<dbReference type="STRING" id="996342.SAMN05443551_0595"/>
<dbReference type="GO" id="GO:0050660">
    <property type="term" value="F:flavin adenine dinucleotide binding"/>
    <property type="evidence" value="ECO:0007669"/>
    <property type="project" value="TreeGrafter"/>
</dbReference>